<dbReference type="Pfam" id="PF02875">
    <property type="entry name" value="Mur_ligase_C"/>
    <property type="match status" value="1"/>
</dbReference>
<evidence type="ECO:0000256" key="11">
    <source>
        <dbReference type="ARBA" id="ARBA00023306"/>
    </source>
</evidence>
<comment type="similarity">
    <text evidence="14">Belongs to the MurCDEF family.</text>
</comment>
<feature type="domain" description="Mur ligase central" evidence="17">
    <location>
        <begin position="107"/>
        <end position="276"/>
    </location>
</feature>
<evidence type="ECO:0000256" key="10">
    <source>
        <dbReference type="ARBA" id="ARBA00022984"/>
    </source>
</evidence>
<dbReference type="Gene3D" id="3.40.50.720">
    <property type="entry name" value="NAD(P)-binding Rossmann-like Domain"/>
    <property type="match status" value="1"/>
</dbReference>
<evidence type="ECO:0000313" key="18">
    <source>
        <dbReference type="EMBL" id="MFB9755287.1"/>
    </source>
</evidence>
<dbReference type="InterPro" id="IPR050061">
    <property type="entry name" value="MurCDEF_pg_biosynth"/>
</dbReference>
<sequence length="433" mass="48144">MEKVHFIGIKGAGMSALAQVLHDSGYPVQGSDTDSEFFTQKPLEKRGIPMFRFGESEIGRSVGRAIVSNAFADDHPEVVQCGQTGIPVERYHHFLGRWIGRFTSIAVTGAHGKTSTTGMLAHTFSGIQPTSYLIGDGTGAGHPDSKYFVFESCEYRRHFLAYAPDYAIVTNIDYDHPDYYSGLDDVTLAFQQMAEKVKKHLVAYGDDEQIRTLKPTTPILYYGTGERNDLRADRIRAGENGMTFDVYLHHNLLGTFTVAAYGKHSVLNALAVIGVAVLEDLNLDEVRERLATFGGVKRRFSEKSVRGNVVIDDYAHHPTEISATLDAVRSKYPGKKVVSVFQPHTYSRLEAFIDDFATSLSGSDEVYLCNIFGSAREQQGNVSIEHLMNKIPASRHISEQNIDQLNGYSDCVLLFMGAGDIQKYQAWYERVTV</sequence>
<dbReference type="InterPro" id="IPR036615">
    <property type="entry name" value="Mur_ligase_C_dom_sf"/>
</dbReference>
<keyword evidence="19" id="KW-1185">Reference proteome</keyword>
<evidence type="ECO:0000256" key="4">
    <source>
        <dbReference type="ARBA" id="ARBA00022490"/>
    </source>
</evidence>
<dbReference type="InterPro" id="IPR005758">
    <property type="entry name" value="UDP-N-AcMur_Ala_ligase_MurC"/>
</dbReference>
<comment type="function">
    <text evidence="14">Cell wall formation.</text>
</comment>
<protein>
    <recommendedName>
        <fullName evidence="3 14">UDP-N-acetylmuramate--L-alanine ligase</fullName>
        <ecNumber evidence="3 14">6.3.2.8</ecNumber>
    </recommendedName>
    <alternativeName>
        <fullName evidence="14">UDP-N-acetylmuramoyl-L-alanine synthetase</fullName>
    </alternativeName>
</protein>
<evidence type="ECO:0000256" key="7">
    <source>
        <dbReference type="ARBA" id="ARBA00022741"/>
    </source>
</evidence>
<dbReference type="Gene3D" id="3.40.1190.10">
    <property type="entry name" value="Mur-like, catalytic domain"/>
    <property type="match status" value="1"/>
</dbReference>
<dbReference type="InterPro" id="IPR004101">
    <property type="entry name" value="Mur_ligase_C"/>
</dbReference>
<evidence type="ECO:0000256" key="12">
    <source>
        <dbReference type="ARBA" id="ARBA00023316"/>
    </source>
</evidence>
<keyword evidence="9 14" id="KW-0133">Cell shape</keyword>
<evidence type="ECO:0000259" key="15">
    <source>
        <dbReference type="Pfam" id="PF01225"/>
    </source>
</evidence>
<evidence type="ECO:0000256" key="3">
    <source>
        <dbReference type="ARBA" id="ARBA00012211"/>
    </source>
</evidence>
<keyword evidence="10 14" id="KW-0573">Peptidoglycan synthesis</keyword>
<dbReference type="PANTHER" id="PTHR43445">
    <property type="entry name" value="UDP-N-ACETYLMURAMATE--L-ALANINE LIGASE-RELATED"/>
    <property type="match status" value="1"/>
</dbReference>
<dbReference type="InterPro" id="IPR036565">
    <property type="entry name" value="Mur-like_cat_sf"/>
</dbReference>
<dbReference type="Gene3D" id="3.90.190.20">
    <property type="entry name" value="Mur ligase, C-terminal domain"/>
    <property type="match status" value="1"/>
</dbReference>
<dbReference type="EC" id="6.3.2.8" evidence="3 14"/>
<evidence type="ECO:0000256" key="2">
    <source>
        <dbReference type="ARBA" id="ARBA00004752"/>
    </source>
</evidence>
<keyword evidence="5 14" id="KW-0436">Ligase</keyword>
<dbReference type="Pfam" id="PF01225">
    <property type="entry name" value="Mur_ligase"/>
    <property type="match status" value="1"/>
</dbReference>
<dbReference type="GO" id="GO:0008763">
    <property type="term" value="F:UDP-N-acetylmuramate-L-alanine ligase activity"/>
    <property type="evidence" value="ECO:0007669"/>
    <property type="project" value="UniProtKB-EC"/>
</dbReference>
<evidence type="ECO:0000256" key="9">
    <source>
        <dbReference type="ARBA" id="ARBA00022960"/>
    </source>
</evidence>
<evidence type="ECO:0000313" key="19">
    <source>
        <dbReference type="Proteomes" id="UP001589619"/>
    </source>
</evidence>
<dbReference type="RefSeq" id="WP_344908016.1">
    <property type="nucleotide sequence ID" value="NZ_BAAAYO010000006.1"/>
</dbReference>
<comment type="subcellular location">
    <subcellularLocation>
        <location evidence="1 14">Cytoplasm</location>
    </subcellularLocation>
</comment>
<comment type="pathway">
    <text evidence="2 14">Cell wall biogenesis; peptidoglycan biosynthesis.</text>
</comment>
<evidence type="ECO:0000256" key="6">
    <source>
        <dbReference type="ARBA" id="ARBA00022618"/>
    </source>
</evidence>
<dbReference type="InterPro" id="IPR000713">
    <property type="entry name" value="Mur_ligase_N"/>
</dbReference>
<evidence type="ECO:0000256" key="14">
    <source>
        <dbReference type="HAMAP-Rule" id="MF_00046"/>
    </source>
</evidence>
<dbReference type="Pfam" id="PF08245">
    <property type="entry name" value="Mur_ligase_M"/>
    <property type="match status" value="1"/>
</dbReference>
<evidence type="ECO:0000256" key="1">
    <source>
        <dbReference type="ARBA" id="ARBA00004496"/>
    </source>
</evidence>
<keyword evidence="8 14" id="KW-0067">ATP-binding</keyword>
<evidence type="ECO:0000256" key="8">
    <source>
        <dbReference type="ARBA" id="ARBA00022840"/>
    </source>
</evidence>
<dbReference type="SUPFAM" id="SSF53244">
    <property type="entry name" value="MurD-like peptide ligases, peptide-binding domain"/>
    <property type="match status" value="1"/>
</dbReference>
<dbReference type="Proteomes" id="UP001589619">
    <property type="component" value="Unassembled WGS sequence"/>
</dbReference>
<dbReference type="SUPFAM" id="SSF53623">
    <property type="entry name" value="MurD-like peptide ligases, catalytic domain"/>
    <property type="match status" value="1"/>
</dbReference>
<keyword evidence="4 14" id="KW-0963">Cytoplasm</keyword>
<reference evidence="18 19" key="1">
    <citation type="submission" date="2024-09" db="EMBL/GenBank/DDBJ databases">
        <authorList>
            <person name="Sun Q."/>
            <person name="Mori K."/>
        </authorList>
    </citation>
    <scope>NUCLEOTIDE SEQUENCE [LARGE SCALE GENOMIC DNA]</scope>
    <source>
        <strain evidence="18 19">JCM 12520</strain>
    </source>
</reference>
<gene>
    <name evidence="14 18" type="primary">murC</name>
    <name evidence="18" type="ORF">ACFFNY_27245</name>
</gene>
<feature type="domain" description="Mur ligase C-terminal" evidence="16">
    <location>
        <begin position="299"/>
        <end position="392"/>
    </location>
</feature>
<feature type="binding site" evidence="14">
    <location>
        <begin position="109"/>
        <end position="115"/>
    </location>
    <ligand>
        <name>ATP</name>
        <dbReference type="ChEBI" id="CHEBI:30616"/>
    </ligand>
</feature>
<name>A0ABV5W4G5_9BACL</name>
<accession>A0ABV5W4G5</accession>
<dbReference type="HAMAP" id="MF_00046">
    <property type="entry name" value="MurC"/>
    <property type="match status" value="1"/>
</dbReference>
<dbReference type="PANTHER" id="PTHR43445:SF3">
    <property type="entry name" value="UDP-N-ACETYLMURAMATE--L-ALANINE LIGASE"/>
    <property type="match status" value="1"/>
</dbReference>
<keyword evidence="6 14" id="KW-0132">Cell division</keyword>
<keyword evidence="11 14" id="KW-0131">Cell cycle</keyword>
<dbReference type="SUPFAM" id="SSF51984">
    <property type="entry name" value="MurCD N-terminal domain"/>
    <property type="match status" value="1"/>
</dbReference>
<dbReference type="InterPro" id="IPR013221">
    <property type="entry name" value="Mur_ligase_cen"/>
</dbReference>
<evidence type="ECO:0000256" key="13">
    <source>
        <dbReference type="ARBA" id="ARBA00047833"/>
    </source>
</evidence>
<keyword evidence="7 14" id="KW-0547">Nucleotide-binding</keyword>
<feature type="domain" description="Mur ligase N-terminal catalytic" evidence="15">
    <location>
        <begin position="3"/>
        <end position="102"/>
    </location>
</feature>
<comment type="catalytic activity">
    <reaction evidence="13 14">
        <text>UDP-N-acetyl-alpha-D-muramate + L-alanine + ATP = UDP-N-acetyl-alpha-D-muramoyl-L-alanine + ADP + phosphate + H(+)</text>
        <dbReference type="Rhea" id="RHEA:23372"/>
        <dbReference type="ChEBI" id="CHEBI:15378"/>
        <dbReference type="ChEBI" id="CHEBI:30616"/>
        <dbReference type="ChEBI" id="CHEBI:43474"/>
        <dbReference type="ChEBI" id="CHEBI:57972"/>
        <dbReference type="ChEBI" id="CHEBI:70757"/>
        <dbReference type="ChEBI" id="CHEBI:83898"/>
        <dbReference type="ChEBI" id="CHEBI:456216"/>
        <dbReference type="EC" id="6.3.2.8"/>
    </reaction>
</comment>
<evidence type="ECO:0000259" key="17">
    <source>
        <dbReference type="Pfam" id="PF08245"/>
    </source>
</evidence>
<dbReference type="NCBIfam" id="TIGR01082">
    <property type="entry name" value="murC"/>
    <property type="match status" value="1"/>
</dbReference>
<evidence type="ECO:0000259" key="16">
    <source>
        <dbReference type="Pfam" id="PF02875"/>
    </source>
</evidence>
<proteinExistence type="inferred from homology"/>
<dbReference type="EMBL" id="JBHMAG010000018">
    <property type="protein sequence ID" value="MFB9755287.1"/>
    <property type="molecule type" value="Genomic_DNA"/>
</dbReference>
<organism evidence="18 19">
    <name type="scientific">Paenibacillus hodogayensis</name>
    <dbReference type="NCBI Taxonomy" id="279208"/>
    <lineage>
        <taxon>Bacteria</taxon>
        <taxon>Bacillati</taxon>
        <taxon>Bacillota</taxon>
        <taxon>Bacilli</taxon>
        <taxon>Bacillales</taxon>
        <taxon>Paenibacillaceae</taxon>
        <taxon>Paenibacillus</taxon>
    </lineage>
</organism>
<keyword evidence="12 14" id="KW-0961">Cell wall biogenesis/degradation</keyword>
<evidence type="ECO:0000256" key="5">
    <source>
        <dbReference type="ARBA" id="ARBA00022598"/>
    </source>
</evidence>
<comment type="caution">
    <text evidence="18">The sequence shown here is derived from an EMBL/GenBank/DDBJ whole genome shotgun (WGS) entry which is preliminary data.</text>
</comment>